<name>T1HD14_RHOPR</name>
<dbReference type="OMA" id="QNGRILM"/>
<dbReference type="InParanoid" id="T1HD14"/>
<dbReference type="EMBL" id="ACPB03007488">
    <property type="status" value="NOT_ANNOTATED_CDS"/>
    <property type="molecule type" value="Genomic_DNA"/>
</dbReference>
<feature type="region of interest" description="Disordered" evidence="1">
    <location>
        <begin position="1"/>
        <end position="21"/>
    </location>
</feature>
<organism evidence="3 4">
    <name type="scientific">Rhodnius prolixus</name>
    <name type="common">Triatomid bug</name>
    <dbReference type="NCBI Taxonomy" id="13249"/>
    <lineage>
        <taxon>Eukaryota</taxon>
        <taxon>Metazoa</taxon>
        <taxon>Ecdysozoa</taxon>
        <taxon>Arthropoda</taxon>
        <taxon>Hexapoda</taxon>
        <taxon>Insecta</taxon>
        <taxon>Pterygota</taxon>
        <taxon>Neoptera</taxon>
        <taxon>Paraneoptera</taxon>
        <taxon>Hemiptera</taxon>
        <taxon>Heteroptera</taxon>
        <taxon>Panheteroptera</taxon>
        <taxon>Cimicomorpha</taxon>
        <taxon>Reduviidae</taxon>
        <taxon>Triatominae</taxon>
        <taxon>Rhodnius</taxon>
    </lineage>
</organism>
<keyword evidence="4" id="KW-1185">Reference proteome</keyword>
<feature type="domain" description="RAMA" evidence="2">
    <location>
        <begin position="31"/>
        <end position="137"/>
    </location>
</feature>
<dbReference type="eggNOG" id="KOG1555">
    <property type="taxonomic scope" value="Eukaryota"/>
</dbReference>
<dbReference type="Gene3D" id="3.40.140.10">
    <property type="entry name" value="Cytidine Deaminase, domain 2"/>
    <property type="match status" value="1"/>
</dbReference>
<dbReference type="AlphaFoldDB" id="T1HD14"/>
<dbReference type="EnsemblMetazoa" id="RPRC001929-RA">
    <property type="protein sequence ID" value="RPRC001929-PA"/>
    <property type="gene ID" value="RPRC001929"/>
</dbReference>
<dbReference type="SUPFAM" id="SSF102712">
    <property type="entry name" value="JAB1/MPN domain"/>
    <property type="match status" value="1"/>
</dbReference>
<dbReference type="STRING" id="13249.T1HD14"/>
<dbReference type="HOGENOM" id="CLU_037792_0_0_1"/>
<dbReference type="Proteomes" id="UP000015103">
    <property type="component" value="Unassembled WGS sequence"/>
</dbReference>
<sequence length="335" mass="38573">MSIQARGSEEEVEGDVEDEDFIDEEQEFEEGEDRRVKGGVVGRTVTLQMLLSADILQPGEANMSIEYMGQRFLGDLLSDGKIKSLETDIIFASPSAWACHCKRMVNPDKKSGCGWASVKYQGQKLDFFKNKYFKQLQKLDQKENEGMDGGLAITHAFPCRSRLNDRELGPLVEEDIFRAIDARRLSLVGWYHSHPRAPPTPTLRDIDSQLEYEMRMKGPSDASYIPCVGLICSPYMQENVSLESSVVCYWVVPPPENKPHEYGKPMVMSYSQFQDQYLSQEALNEMKKCAEFYKGDQDFINFQEKFKENVTYLEKMKVEKCDLYQLYRILISTFR</sequence>
<proteinExistence type="predicted"/>
<evidence type="ECO:0000313" key="3">
    <source>
        <dbReference type="EnsemblMetazoa" id="RPRC001929-PA"/>
    </source>
</evidence>
<dbReference type="InterPro" id="IPR040843">
    <property type="entry name" value="RAMA"/>
</dbReference>
<accession>T1HD14</accession>
<dbReference type="InterPro" id="IPR050242">
    <property type="entry name" value="JAMM_MPN+_peptidase_M67A"/>
</dbReference>
<evidence type="ECO:0000313" key="4">
    <source>
        <dbReference type="Proteomes" id="UP000015103"/>
    </source>
</evidence>
<reference evidence="3" key="1">
    <citation type="submission" date="2015-05" db="UniProtKB">
        <authorList>
            <consortium name="EnsemblMetazoa"/>
        </authorList>
    </citation>
    <scope>IDENTIFICATION</scope>
</reference>
<dbReference type="PANTHER" id="PTHR10410">
    <property type="entry name" value="EUKARYOTIC TRANSLATION INITIATION FACTOR 3 -RELATED"/>
    <property type="match status" value="1"/>
</dbReference>
<evidence type="ECO:0000259" key="2">
    <source>
        <dbReference type="Pfam" id="PF18755"/>
    </source>
</evidence>
<protein>
    <recommendedName>
        <fullName evidence="2">RAMA domain-containing protein</fullName>
    </recommendedName>
</protein>
<evidence type="ECO:0000256" key="1">
    <source>
        <dbReference type="SAM" id="MobiDB-lite"/>
    </source>
</evidence>
<dbReference type="Pfam" id="PF18755">
    <property type="entry name" value="RAMA"/>
    <property type="match status" value="1"/>
</dbReference>
<feature type="compositionally biased region" description="Acidic residues" evidence="1">
    <location>
        <begin position="10"/>
        <end position="21"/>
    </location>
</feature>
<dbReference type="VEuPathDB" id="VectorBase:RPRC001929"/>